<dbReference type="InterPro" id="IPR050695">
    <property type="entry name" value="N-acetylmuramoyl_amidase_3"/>
</dbReference>
<dbReference type="GO" id="GO:0030288">
    <property type="term" value="C:outer membrane-bounded periplasmic space"/>
    <property type="evidence" value="ECO:0007669"/>
    <property type="project" value="TreeGrafter"/>
</dbReference>
<evidence type="ECO:0000259" key="11">
    <source>
        <dbReference type="PROSITE" id="PS51782"/>
    </source>
</evidence>
<evidence type="ECO:0000313" key="12">
    <source>
        <dbReference type="EMBL" id="BBD80463.1"/>
    </source>
</evidence>
<evidence type="ECO:0000256" key="6">
    <source>
        <dbReference type="ARBA" id="ARBA00022764"/>
    </source>
</evidence>
<dbReference type="Gene3D" id="2.60.40.3500">
    <property type="match status" value="1"/>
</dbReference>
<evidence type="ECO:0000256" key="2">
    <source>
        <dbReference type="ARBA" id="ARBA00004418"/>
    </source>
</evidence>
<keyword evidence="8" id="KW-0961">Cell wall biogenesis/degradation</keyword>
<keyword evidence="7" id="KW-0378">Hydrolase</keyword>
<comment type="subcellular location">
    <subcellularLocation>
        <location evidence="2">Periplasm</location>
    </subcellularLocation>
</comment>
<sequence>MGALRTRWGRSIGLAAVLALSSPAASAAEIQAARAWAGPAYTRVVFDLSGPAEVVSDPRDAGVVLELPASRAGRGFTAPAPTGLYRGLRSGQQGDRLRLEVEVRPGTQPKSFVLRPMDGHGYRLVLDLYPGRAVATTSANVPAAVMAAAARTDATPTVSSSPAAAPAAPAAVRDDPAPVAAALRSARNGTLTTRQAALLLKGDRKVVIAIDAGHGGEDPGAHGPGGTLEKNVTLAVARALAAEINRQPGMQAVLTRDGDYFIPLKRRYQIARAKNADLFVSVHADAYVSGDARGSSVWVLSPRGKTSEAARWLADRENSADLIGGVTLDDKDDGLAAVLLDMQQGYAMQASEAIAGNVLRALGRLGPTHRGYVERANFVVLRSPDVPSILVETAFISNPTEERKLRDPAHQRALAQAVMGGVQDYFTATPPPGTWFAAQAARRSGLLASAGEGTASTVAAATPPRADQGVGDLHRVGRGESLRSIARQYGVSVGALKSANNIRSDSVRVGTVLAIPTG</sequence>
<evidence type="ECO:0000256" key="3">
    <source>
        <dbReference type="ARBA" id="ARBA00010860"/>
    </source>
</evidence>
<accession>A0A2Z6E5X6</accession>
<evidence type="ECO:0000313" key="13">
    <source>
        <dbReference type="Proteomes" id="UP000270530"/>
    </source>
</evidence>
<dbReference type="CDD" id="cd02696">
    <property type="entry name" value="MurNAc-LAA"/>
    <property type="match status" value="1"/>
</dbReference>
<evidence type="ECO:0000256" key="7">
    <source>
        <dbReference type="ARBA" id="ARBA00022801"/>
    </source>
</evidence>
<dbReference type="CDD" id="cd00118">
    <property type="entry name" value="LysM"/>
    <property type="match status" value="1"/>
</dbReference>
<keyword evidence="5 10" id="KW-0732">Signal</keyword>
<comment type="catalytic activity">
    <reaction evidence="1">
        <text>Hydrolyzes the link between N-acetylmuramoyl residues and L-amino acid residues in certain cell-wall glycopeptides.</text>
        <dbReference type="EC" id="3.5.1.28"/>
    </reaction>
</comment>
<evidence type="ECO:0000256" key="4">
    <source>
        <dbReference type="ARBA" id="ARBA00011901"/>
    </source>
</evidence>
<evidence type="ECO:0000256" key="9">
    <source>
        <dbReference type="ARBA" id="ARBA00074581"/>
    </source>
</evidence>
<dbReference type="Proteomes" id="UP000270530">
    <property type="component" value="Chromosome"/>
</dbReference>
<dbReference type="OrthoDB" id="9806267at2"/>
<name>A0A2Z6E5X6_9GAMM</name>
<protein>
    <recommendedName>
        <fullName evidence="9">N-acetylmuramoyl-L-alanine amidase AmiC</fullName>
        <ecNumber evidence="4">3.5.1.28</ecNumber>
    </recommendedName>
</protein>
<dbReference type="SUPFAM" id="SSF54106">
    <property type="entry name" value="LysM domain"/>
    <property type="match status" value="1"/>
</dbReference>
<evidence type="ECO:0000256" key="10">
    <source>
        <dbReference type="SAM" id="SignalP"/>
    </source>
</evidence>
<dbReference type="KEGG" id="rbd:ALSL_1816"/>
<dbReference type="Gene3D" id="3.10.350.10">
    <property type="entry name" value="LysM domain"/>
    <property type="match status" value="1"/>
</dbReference>
<reference evidence="13" key="2">
    <citation type="submission" date="2018-06" db="EMBL/GenBank/DDBJ databases">
        <title>Genome sequence of Rhodanobacteraceae bacterium strain Dysh456.</title>
        <authorList>
            <person name="Fukui M."/>
        </authorList>
    </citation>
    <scope>NUCLEOTIDE SEQUENCE [LARGE SCALE GENOMIC DNA]</scope>
    <source>
        <strain evidence="13">Dysh456</strain>
    </source>
</reference>
<gene>
    <name evidence="12" type="ORF">ALSL_1816</name>
</gene>
<organism evidence="12 13">
    <name type="scientific">Aerosticca soli</name>
    <dbReference type="NCBI Taxonomy" id="2010829"/>
    <lineage>
        <taxon>Bacteria</taxon>
        <taxon>Pseudomonadati</taxon>
        <taxon>Pseudomonadota</taxon>
        <taxon>Gammaproteobacteria</taxon>
        <taxon>Lysobacterales</taxon>
        <taxon>Rhodanobacteraceae</taxon>
        <taxon>Aerosticca</taxon>
    </lineage>
</organism>
<keyword evidence="6" id="KW-0574">Periplasm</keyword>
<feature type="signal peptide" evidence="10">
    <location>
        <begin position="1"/>
        <end position="27"/>
    </location>
</feature>
<keyword evidence="13" id="KW-1185">Reference proteome</keyword>
<dbReference type="Pfam" id="PF01520">
    <property type="entry name" value="Amidase_3"/>
    <property type="match status" value="1"/>
</dbReference>
<dbReference type="EC" id="3.5.1.28" evidence="4"/>
<dbReference type="AlphaFoldDB" id="A0A2Z6E5X6"/>
<feature type="domain" description="LysM" evidence="11">
    <location>
        <begin position="472"/>
        <end position="515"/>
    </location>
</feature>
<feature type="chain" id="PRO_5016311247" description="N-acetylmuramoyl-L-alanine amidase AmiC" evidence="10">
    <location>
        <begin position="28"/>
        <end position="518"/>
    </location>
</feature>
<proteinExistence type="inferred from homology"/>
<comment type="similarity">
    <text evidence="3">Belongs to the N-acetylmuramoyl-L-alanine amidase 3 family.</text>
</comment>
<dbReference type="InterPro" id="IPR018392">
    <property type="entry name" value="LysM"/>
</dbReference>
<dbReference type="SMART" id="SM00646">
    <property type="entry name" value="Ami_3"/>
    <property type="match status" value="1"/>
</dbReference>
<dbReference type="FunFam" id="3.40.630.40:FF:000001">
    <property type="entry name" value="N-acetylmuramoyl-L-alanine amidase"/>
    <property type="match status" value="1"/>
</dbReference>
<evidence type="ECO:0000256" key="1">
    <source>
        <dbReference type="ARBA" id="ARBA00001561"/>
    </source>
</evidence>
<dbReference type="Pfam" id="PF01476">
    <property type="entry name" value="LysM"/>
    <property type="match status" value="1"/>
</dbReference>
<dbReference type="GO" id="GO:0071555">
    <property type="term" value="P:cell wall organization"/>
    <property type="evidence" value="ECO:0007669"/>
    <property type="project" value="UniProtKB-KW"/>
</dbReference>
<dbReference type="PANTHER" id="PTHR30404">
    <property type="entry name" value="N-ACETYLMURAMOYL-L-ALANINE AMIDASE"/>
    <property type="match status" value="1"/>
</dbReference>
<dbReference type="EMBL" id="AP018560">
    <property type="protein sequence ID" value="BBD80463.1"/>
    <property type="molecule type" value="Genomic_DNA"/>
</dbReference>
<dbReference type="Gene3D" id="3.40.630.40">
    <property type="entry name" value="Zn-dependent exopeptidases"/>
    <property type="match status" value="1"/>
</dbReference>
<dbReference type="GO" id="GO:0009253">
    <property type="term" value="P:peptidoglycan catabolic process"/>
    <property type="evidence" value="ECO:0007669"/>
    <property type="project" value="InterPro"/>
</dbReference>
<dbReference type="SMART" id="SM00257">
    <property type="entry name" value="LysM"/>
    <property type="match status" value="1"/>
</dbReference>
<dbReference type="GO" id="GO:0008745">
    <property type="term" value="F:N-acetylmuramoyl-L-alanine amidase activity"/>
    <property type="evidence" value="ECO:0007669"/>
    <property type="project" value="UniProtKB-EC"/>
</dbReference>
<dbReference type="PROSITE" id="PS51782">
    <property type="entry name" value="LYSM"/>
    <property type="match status" value="1"/>
</dbReference>
<evidence type="ECO:0000256" key="5">
    <source>
        <dbReference type="ARBA" id="ARBA00022729"/>
    </source>
</evidence>
<dbReference type="InterPro" id="IPR036779">
    <property type="entry name" value="LysM_dom_sf"/>
</dbReference>
<reference evidence="13" key="1">
    <citation type="submission" date="2018-04" db="EMBL/GenBank/DDBJ databases">
        <authorList>
            <person name="Watanabe M."/>
            <person name="Kojima H."/>
        </authorList>
    </citation>
    <scope>NUCLEOTIDE SEQUENCE [LARGE SCALE GENOMIC DNA]</scope>
    <source>
        <strain evidence="13">Dysh456</strain>
    </source>
</reference>
<dbReference type="InterPro" id="IPR002508">
    <property type="entry name" value="MurNAc-LAA_cat"/>
</dbReference>
<dbReference type="SUPFAM" id="SSF53187">
    <property type="entry name" value="Zn-dependent exopeptidases"/>
    <property type="match status" value="1"/>
</dbReference>
<dbReference type="PANTHER" id="PTHR30404:SF0">
    <property type="entry name" value="N-ACETYLMURAMOYL-L-ALANINE AMIDASE AMIC"/>
    <property type="match status" value="1"/>
</dbReference>
<evidence type="ECO:0000256" key="8">
    <source>
        <dbReference type="ARBA" id="ARBA00023316"/>
    </source>
</evidence>
<dbReference type="RefSeq" id="WP_126538468.1">
    <property type="nucleotide sequence ID" value="NZ_AP018560.1"/>
</dbReference>